<gene>
    <name evidence="3" type="ORF">KC19_5G003400</name>
</gene>
<feature type="compositionally biased region" description="Basic and acidic residues" evidence="2">
    <location>
        <begin position="95"/>
        <end position="113"/>
    </location>
</feature>
<evidence type="ECO:0000256" key="1">
    <source>
        <dbReference type="SAM" id="Coils"/>
    </source>
</evidence>
<keyword evidence="4" id="KW-1185">Reference proteome</keyword>
<dbReference type="OrthoDB" id="1907556at2759"/>
<keyword evidence="1" id="KW-0175">Coiled coil</keyword>
<dbReference type="EMBL" id="CM026425">
    <property type="protein sequence ID" value="KAG0575431.1"/>
    <property type="molecule type" value="Genomic_DNA"/>
</dbReference>
<name>A0A8T0HXN3_CERPU</name>
<evidence type="ECO:0000256" key="2">
    <source>
        <dbReference type="SAM" id="MobiDB-lite"/>
    </source>
</evidence>
<feature type="region of interest" description="Disordered" evidence="2">
    <location>
        <begin position="213"/>
        <end position="233"/>
    </location>
</feature>
<dbReference type="PANTHER" id="PTHR37205:SF1">
    <property type="entry name" value="F23A5.30 PROTEIN"/>
    <property type="match status" value="1"/>
</dbReference>
<feature type="compositionally biased region" description="Basic and acidic residues" evidence="2">
    <location>
        <begin position="33"/>
        <end position="47"/>
    </location>
</feature>
<dbReference type="AlphaFoldDB" id="A0A8T0HXN3"/>
<sequence length="338" mass="40070">MKVLTRSGDWEKDRAMDIDHPLYRALSSGRKRVNGEMDDYRRSDEIAVRTPPTYSRTPVHLRLSMNRRDSSPYDAEYDDEQPQEDVRKYLSRSNSRKDRSSYEHEEPHEDVRRYLSRSSSRKTRSMPEPEYEYYEEEPRKSFTRYPSKRDRPVFDHEEDGTRRQLSRSSSRKVRPEFEAEEEYPADLLEYDADVLENGMEDAQLSERRKAMFEPLGPSYRGPRDGSPDSNLPPPDFDVSTYPQGWVVGKKRKLVNVDVVESMRRIAVHEMNRKDREIGGLNEQLEEDSKTMEHLQIQLQTERTKRMQIERENNMLQSQINMLMTMINDAPEVEDDEEM</sequence>
<comment type="caution">
    <text evidence="3">The sequence shown here is derived from an EMBL/GenBank/DDBJ whole genome shotgun (WGS) entry which is preliminary data.</text>
</comment>
<dbReference type="PANTHER" id="PTHR37205">
    <property type="entry name" value="F23A5.30 PROTEIN"/>
    <property type="match status" value="1"/>
</dbReference>
<dbReference type="Proteomes" id="UP000822688">
    <property type="component" value="Chromosome 5"/>
</dbReference>
<dbReference type="InterPro" id="IPR038864">
    <property type="entry name" value="HDR1"/>
</dbReference>
<organism evidence="3 4">
    <name type="scientific">Ceratodon purpureus</name>
    <name type="common">Fire moss</name>
    <name type="synonym">Dicranum purpureum</name>
    <dbReference type="NCBI Taxonomy" id="3225"/>
    <lineage>
        <taxon>Eukaryota</taxon>
        <taxon>Viridiplantae</taxon>
        <taxon>Streptophyta</taxon>
        <taxon>Embryophyta</taxon>
        <taxon>Bryophyta</taxon>
        <taxon>Bryophytina</taxon>
        <taxon>Bryopsida</taxon>
        <taxon>Dicranidae</taxon>
        <taxon>Pseudoditrichales</taxon>
        <taxon>Ditrichaceae</taxon>
        <taxon>Ceratodon</taxon>
    </lineage>
</organism>
<evidence type="ECO:0000313" key="4">
    <source>
        <dbReference type="Proteomes" id="UP000822688"/>
    </source>
</evidence>
<feature type="coiled-coil region" evidence="1">
    <location>
        <begin position="281"/>
        <end position="318"/>
    </location>
</feature>
<feature type="compositionally biased region" description="Basic and acidic residues" evidence="2">
    <location>
        <begin position="147"/>
        <end position="162"/>
    </location>
</feature>
<protein>
    <submittedName>
        <fullName evidence="3">Uncharacterized protein</fullName>
    </submittedName>
</protein>
<reference evidence="3" key="1">
    <citation type="submission" date="2020-06" db="EMBL/GenBank/DDBJ databases">
        <title>WGS assembly of Ceratodon purpureus strain R40.</title>
        <authorList>
            <person name="Carey S.B."/>
            <person name="Jenkins J."/>
            <person name="Shu S."/>
            <person name="Lovell J.T."/>
            <person name="Sreedasyam A."/>
            <person name="Maumus F."/>
            <person name="Tiley G.P."/>
            <person name="Fernandez-Pozo N."/>
            <person name="Barry K."/>
            <person name="Chen C."/>
            <person name="Wang M."/>
            <person name="Lipzen A."/>
            <person name="Daum C."/>
            <person name="Saski C.A."/>
            <person name="Payton A.C."/>
            <person name="Mcbreen J.C."/>
            <person name="Conrad R.E."/>
            <person name="Kollar L.M."/>
            <person name="Olsson S."/>
            <person name="Huttunen S."/>
            <person name="Landis J.B."/>
            <person name="Wickett N.J."/>
            <person name="Johnson M.G."/>
            <person name="Rensing S.A."/>
            <person name="Grimwood J."/>
            <person name="Schmutz J."/>
            <person name="Mcdaniel S.F."/>
        </authorList>
    </citation>
    <scope>NUCLEOTIDE SEQUENCE</scope>
    <source>
        <strain evidence="3">R40</strain>
    </source>
</reference>
<feature type="region of interest" description="Disordered" evidence="2">
    <location>
        <begin position="27"/>
        <end position="185"/>
    </location>
</feature>
<proteinExistence type="predicted"/>
<evidence type="ECO:0000313" key="3">
    <source>
        <dbReference type="EMBL" id="KAG0575431.1"/>
    </source>
</evidence>
<accession>A0A8T0HXN3</accession>